<accession>A0A5P1FKI7</accession>
<dbReference type="EMBL" id="CM007382">
    <property type="protein sequence ID" value="ONK78574.1"/>
    <property type="molecule type" value="Genomic_DNA"/>
</dbReference>
<feature type="compositionally biased region" description="Acidic residues" evidence="1">
    <location>
        <begin position="99"/>
        <end position="116"/>
    </location>
</feature>
<proteinExistence type="predicted"/>
<name>A0A5P1FKI7_ASPOF</name>
<protein>
    <submittedName>
        <fullName evidence="2">Uncharacterized protein</fullName>
    </submittedName>
</protein>
<organism evidence="2 3">
    <name type="scientific">Asparagus officinalis</name>
    <name type="common">Garden asparagus</name>
    <dbReference type="NCBI Taxonomy" id="4686"/>
    <lineage>
        <taxon>Eukaryota</taxon>
        <taxon>Viridiplantae</taxon>
        <taxon>Streptophyta</taxon>
        <taxon>Embryophyta</taxon>
        <taxon>Tracheophyta</taxon>
        <taxon>Spermatophyta</taxon>
        <taxon>Magnoliopsida</taxon>
        <taxon>Liliopsida</taxon>
        <taxon>Asparagales</taxon>
        <taxon>Asparagaceae</taxon>
        <taxon>Asparagoideae</taxon>
        <taxon>Asparagus</taxon>
    </lineage>
</organism>
<gene>
    <name evidence="2" type="ORF">A4U43_C02F20250</name>
</gene>
<reference evidence="3" key="1">
    <citation type="journal article" date="2017" name="Nat. Commun.">
        <title>The asparagus genome sheds light on the origin and evolution of a young Y chromosome.</title>
        <authorList>
            <person name="Harkess A."/>
            <person name="Zhou J."/>
            <person name="Xu C."/>
            <person name="Bowers J.E."/>
            <person name="Van der Hulst R."/>
            <person name="Ayyampalayam S."/>
            <person name="Mercati F."/>
            <person name="Riccardi P."/>
            <person name="McKain M.R."/>
            <person name="Kakrana A."/>
            <person name="Tang H."/>
            <person name="Ray J."/>
            <person name="Groenendijk J."/>
            <person name="Arikit S."/>
            <person name="Mathioni S.M."/>
            <person name="Nakano M."/>
            <person name="Shan H."/>
            <person name="Telgmann-Rauber A."/>
            <person name="Kanno A."/>
            <person name="Yue Z."/>
            <person name="Chen H."/>
            <person name="Li W."/>
            <person name="Chen Y."/>
            <person name="Xu X."/>
            <person name="Zhang Y."/>
            <person name="Luo S."/>
            <person name="Chen H."/>
            <person name="Gao J."/>
            <person name="Mao Z."/>
            <person name="Pires J.C."/>
            <person name="Luo M."/>
            <person name="Kudrna D."/>
            <person name="Wing R.A."/>
            <person name="Meyers B.C."/>
            <person name="Yi K."/>
            <person name="Kong H."/>
            <person name="Lavrijsen P."/>
            <person name="Sunseri F."/>
            <person name="Falavigna A."/>
            <person name="Ye Y."/>
            <person name="Leebens-Mack J.H."/>
            <person name="Chen G."/>
        </authorList>
    </citation>
    <scope>NUCLEOTIDE SEQUENCE [LARGE SCALE GENOMIC DNA]</scope>
    <source>
        <strain evidence="3">cv. DH0086</strain>
    </source>
</reference>
<dbReference type="Gramene" id="ONK78574">
    <property type="protein sequence ID" value="ONK78574"/>
    <property type="gene ID" value="A4U43_C02F20250"/>
</dbReference>
<evidence type="ECO:0000313" key="2">
    <source>
        <dbReference type="EMBL" id="ONK78574.1"/>
    </source>
</evidence>
<dbReference type="AlphaFoldDB" id="A0A5P1FKI7"/>
<keyword evidence="3" id="KW-1185">Reference proteome</keyword>
<dbReference type="Proteomes" id="UP000243459">
    <property type="component" value="Chromosome 2"/>
</dbReference>
<evidence type="ECO:0000313" key="3">
    <source>
        <dbReference type="Proteomes" id="UP000243459"/>
    </source>
</evidence>
<feature type="region of interest" description="Disordered" evidence="1">
    <location>
        <begin position="99"/>
        <end position="124"/>
    </location>
</feature>
<sequence length="124" mass="14456">MDKRRTPLEAPHRLHRLLQTLVLVVNLEFKEKLKSLASSLDSAIEDLEERAFQELQKICSSLARDFRRVSFYVAAAGLSSRRGVKFCLKYVREIIAEIPDEEDDKGGEEEEEEEEDHKEHEEKQ</sequence>
<evidence type="ECO:0000256" key="1">
    <source>
        <dbReference type="SAM" id="MobiDB-lite"/>
    </source>
</evidence>